<keyword evidence="1 2" id="KW-0732">Signal</keyword>
<sequence length="270" mass="29580">MLKRSFMAAALSGLAILTIPFTAAEARTLDEILSEGVVRIGINPNFPNMSARNDAGEWVGFDIDIGTELANGLGVEVEWVPTETAQRVPFLVSDRIDIALGALTRNPERAMLIDFTVPVHTEVLAVLTTSSIEGDTWEDFNADGVTLANMRGNWTVGWIEDNMPNVEIELVDSIADTVRLVAQGRADAIVENIDFFMSFTENFPDVEWRVVENPIFVAYCAAGVAQGNENLAEVLNVILYNLHSSGAVNNAWEANYGSPMLREVVPTPYF</sequence>
<feature type="domain" description="Solute-binding protein family 3/N-terminal" evidence="3">
    <location>
        <begin position="37"/>
        <end position="259"/>
    </location>
</feature>
<name>A0AAN0NGJ2_9RHOB</name>
<evidence type="ECO:0000259" key="3">
    <source>
        <dbReference type="SMART" id="SM00062"/>
    </source>
</evidence>
<evidence type="ECO:0000313" key="4">
    <source>
        <dbReference type="EMBL" id="WZU62862.1"/>
    </source>
</evidence>
<dbReference type="Gene3D" id="3.40.190.10">
    <property type="entry name" value="Periplasmic binding protein-like II"/>
    <property type="match status" value="2"/>
</dbReference>
<dbReference type="InterPro" id="IPR001638">
    <property type="entry name" value="Solute-binding_3/MltF_N"/>
</dbReference>
<keyword evidence="5" id="KW-1185">Reference proteome</keyword>
<evidence type="ECO:0000256" key="2">
    <source>
        <dbReference type="SAM" id="SignalP"/>
    </source>
</evidence>
<dbReference type="Pfam" id="PF00497">
    <property type="entry name" value="SBP_bac_3"/>
    <property type="match status" value="1"/>
</dbReference>
<dbReference type="PANTHER" id="PTHR35936:SF17">
    <property type="entry name" value="ARGININE-BINDING EXTRACELLULAR PROTEIN ARTP"/>
    <property type="match status" value="1"/>
</dbReference>
<dbReference type="AlphaFoldDB" id="A0AAN0NGJ2"/>
<dbReference type="SMART" id="SM00062">
    <property type="entry name" value="PBPb"/>
    <property type="match status" value="1"/>
</dbReference>
<accession>A0AAN0NGJ2</accession>
<evidence type="ECO:0000256" key="1">
    <source>
        <dbReference type="ARBA" id="ARBA00022729"/>
    </source>
</evidence>
<reference evidence="4 5" key="1">
    <citation type="submission" date="2024-04" db="EMBL/GenBank/DDBJ databases">
        <title>Phylogenomic analyses of a clade within the roseobacter group suggest taxonomic reassignments of species of the genera Aestuariivita, Citreicella, Loktanella, Nautella, Pelagibaca, Ruegeria, Thalassobius, Thiobacimonas and Tropicibacter, and the proposal o.</title>
        <authorList>
            <person name="Jeon C.O."/>
        </authorList>
    </citation>
    <scope>NUCLEOTIDE SEQUENCE [LARGE SCALE GENOMIC DNA]</scope>
    <source>
        <strain evidence="4 5">G8-12</strain>
    </source>
</reference>
<dbReference type="RefSeq" id="WP_342069258.1">
    <property type="nucleotide sequence ID" value="NZ_CP151762.1"/>
</dbReference>
<proteinExistence type="predicted"/>
<protein>
    <submittedName>
        <fullName evidence="4">Transporter substrate-binding domain-containing protein</fullName>
    </submittedName>
</protein>
<evidence type="ECO:0000313" key="5">
    <source>
        <dbReference type="Proteomes" id="UP001451782"/>
    </source>
</evidence>
<dbReference type="KEGG" id="yag:AABB28_13435"/>
<organism evidence="4 5">
    <name type="scientific">Yoonia algicola</name>
    <dbReference type="NCBI Taxonomy" id="3137368"/>
    <lineage>
        <taxon>Bacteria</taxon>
        <taxon>Pseudomonadati</taxon>
        <taxon>Pseudomonadota</taxon>
        <taxon>Alphaproteobacteria</taxon>
        <taxon>Rhodobacterales</taxon>
        <taxon>Paracoccaceae</taxon>
        <taxon>Yoonia</taxon>
    </lineage>
</organism>
<dbReference type="SUPFAM" id="SSF53850">
    <property type="entry name" value="Periplasmic binding protein-like II"/>
    <property type="match status" value="1"/>
</dbReference>
<dbReference type="Proteomes" id="UP001451782">
    <property type="component" value="Chromosome"/>
</dbReference>
<dbReference type="PANTHER" id="PTHR35936">
    <property type="entry name" value="MEMBRANE-BOUND LYTIC MUREIN TRANSGLYCOSYLASE F"/>
    <property type="match status" value="1"/>
</dbReference>
<feature type="chain" id="PRO_5042993659" evidence="2">
    <location>
        <begin position="24"/>
        <end position="270"/>
    </location>
</feature>
<gene>
    <name evidence="4" type="ORF">AABB28_13435</name>
</gene>
<feature type="signal peptide" evidence="2">
    <location>
        <begin position="1"/>
        <end position="23"/>
    </location>
</feature>
<dbReference type="EMBL" id="CP151762">
    <property type="protein sequence ID" value="WZU62862.1"/>
    <property type="molecule type" value="Genomic_DNA"/>
</dbReference>